<dbReference type="Pfam" id="PF12686">
    <property type="entry name" value="DUF3800"/>
    <property type="match status" value="1"/>
</dbReference>
<sequence>MVMMNRLGTVTRGTPAAIYANNVIETVKVAVGQFRKLHNMGGRGIGNVELVLDRNHHNCDPECRQIIDYAADNDGRFKAVDAIVQIDSAASRLLQLADAVAYSRMWIHRGEENALGLQRNYGIMVL</sequence>
<organism evidence="1 2">
    <name type="scientific">Hoeflea olei</name>
    <dbReference type="NCBI Taxonomy" id="1480615"/>
    <lineage>
        <taxon>Bacteria</taxon>
        <taxon>Pseudomonadati</taxon>
        <taxon>Pseudomonadota</taxon>
        <taxon>Alphaproteobacteria</taxon>
        <taxon>Hyphomicrobiales</taxon>
        <taxon>Rhizobiaceae</taxon>
        <taxon>Hoeflea</taxon>
    </lineage>
</organism>
<evidence type="ECO:0000313" key="2">
    <source>
        <dbReference type="Proteomes" id="UP000094795"/>
    </source>
</evidence>
<evidence type="ECO:0000313" key="1">
    <source>
        <dbReference type="EMBL" id="OCW57250.1"/>
    </source>
</evidence>
<gene>
    <name evidence="1" type="ORF">AWJ14_13120</name>
</gene>
<dbReference type="AlphaFoldDB" id="A0A1C1YV77"/>
<dbReference type="EMBL" id="LQZT01000020">
    <property type="protein sequence ID" value="OCW57250.1"/>
    <property type="molecule type" value="Genomic_DNA"/>
</dbReference>
<keyword evidence="2" id="KW-1185">Reference proteome</keyword>
<protein>
    <submittedName>
        <fullName evidence="1">Uncharacterized protein</fullName>
    </submittedName>
</protein>
<accession>A0A1C1YV77</accession>
<reference evidence="1 2" key="1">
    <citation type="submission" date="2015-12" db="EMBL/GenBank/DDBJ databases">
        <authorList>
            <person name="Shamseldin A."/>
            <person name="Moawad H."/>
            <person name="Abd El-Rahim W.M."/>
            <person name="Sadowsky M.J."/>
        </authorList>
    </citation>
    <scope>NUCLEOTIDE SEQUENCE [LARGE SCALE GENOMIC DNA]</scope>
    <source>
        <strain evidence="1 2">JC234</strain>
    </source>
</reference>
<dbReference type="Proteomes" id="UP000094795">
    <property type="component" value="Unassembled WGS sequence"/>
</dbReference>
<name>A0A1C1YV77_9HYPH</name>
<dbReference type="InterPro" id="IPR024524">
    <property type="entry name" value="DUF3800"/>
</dbReference>
<proteinExistence type="predicted"/>
<comment type="caution">
    <text evidence="1">The sequence shown here is derived from an EMBL/GenBank/DDBJ whole genome shotgun (WGS) entry which is preliminary data.</text>
</comment>